<evidence type="ECO:0000313" key="2">
    <source>
        <dbReference type="EMBL" id="MBL7257804.1"/>
    </source>
</evidence>
<accession>A0ABS1VTK3</accession>
<feature type="chain" id="PRO_5045558664" evidence="1">
    <location>
        <begin position="28"/>
        <end position="319"/>
    </location>
</feature>
<keyword evidence="3" id="KW-1185">Reference proteome</keyword>
<dbReference type="EMBL" id="JAENHO010000007">
    <property type="protein sequence ID" value="MBL7257804.1"/>
    <property type="molecule type" value="Genomic_DNA"/>
</dbReference>
<evidence type="ECO:0000256" key="1">
    <source>
        <dbReference type="SAM" id="SignalP"/>
    </source>
</evidence>
<sequence length="319" mass="32742">MRKLVQPGARAATMVALLSATMLAAFAAPSAAGAAGNDAARVGTAIDRATTAQAGAEKTLTATAESFSSTVGATQVQVPRAANRPVTITAGGAQVGLALPAGGSAGRAQQTGTGTVVYANSRSAADVAVQTLTDGAVRALVTIADSSAPAEYRFPLTLPARTHLAANPDGSLDITDGTLVYGKVAAPWATDATGAAVPTSYRLEGDTIVQTVAHGKATAYPVVADPSISFGLFVYVRFSKAEIQRMPAWAFTAGAVGFADYACNLIPNPIYKSACKGAAAGYITGFYNTFRSARSAKQCLELKYNYAPQLLVGYRRYNC</sequence>
<protein>
    <submittedName>
        <fullName evidence="2">Uncharacterized protein</fullName>
    </submittedName>
</protein>
<gene>
    <name evidence="2" type="ORF">JKJ07_26205</name>
</gene>
<dbReference type="Proteomes" id="UP000598996">
    <property type="component" value="Unassembled WGS sequence"/>
</dbReference>
<organism evidence="2 3">
    <name type="scientific">Paractinoplanes lichenicola</name>
    <dbReference type="NCBI Taxonomy" id="2802976"/>
    <lineage>
        <taxon>Bacteria</taxon>
        <taxon>Bacillati</taxon>
        <taxon>Actinomycetota</taxon>
        <taxon>Actinomycetes</taxon>
        <taxon>Micromonosporales</taxon>
        <taxon>Micromonosporaceae</taxon>
        <taxon>Paractinoplanes</taxon>
    </lineage>
</organism>
<dbReference type="RefSeq" id="WP_202994416.1">
    <property type="nucleotide sequence ID" value="NZ_JAENHO010000007.1"/>
</dbReference>
<feature type="signal peptide" evidence="1">
    <location>
        <begin position="1"/>
        <end position="27"/>
    </location>
</feature>
<proteinExistence type="predicted"/>
<name>A0ABS1VTK3_9ACTN</name>
<evidence type="ECO:0000313" key="3">
    <source>
        <dbReference type="Proteomes" id="UP000598996"/>
    </source>
</evidence>
<keyword evidence="1" id="KW-0732">Signal</keyword>
<reference evidence="2 3" key="1">
    <citation type="submission" date="2021-01" db="EMBL/GenBank/DDBJ databases">
        <title>Actinoplanes sp. nov. LDG1-01 isolated from lichen.</title>
        <authorList>
            <person name="Saeng-In P."/>
            <person name="Phongsopitanun W."/>
            <person name="Kanchanasin P."/>
            <person name="Yuki M."/>
            <person name="Kudo T."/>
            <person name="Ohkuma M."/>
            <person name="Tanasupawat S."/>
        </authorList>
    </citation>
    <scope>NUCLEOTIDE SEQUENCE [LARGE SCALE GENOMIC DNA]</scope>
    <source>
        <strain evidence="2 3">LDG1-01</strain>
    </source>
</reference>
<comment type="caution">
    <text evidence="2">The sequence shown here is derived from an EMBL/GenBank/DDBJ whole genome shotgun (WGS) entry which is preliminary data.</text>
</comment>